<feature type="region of interest" description="Disordered" evidence="2">
    <location>
        <begin position="650"/>
        <end position="674"/>
    </location>
</feature>
<evidence type="ECO:0000313" key="5">
    <source>
        <dbReference type="Proteomes" id="UP000285060"/>
    </source>
</evidence>
<dbReference type="EMBL" id="QUSY01000508">
    <property type="protein sequence ID" value="RHY28906.1"/>
    <property type="molecule type" value="Genomic_DNA"/>
</dbReference>
<dbReference type="InterPro" id="IPR018247">
    <property type="entry name" value="EF_Hand_1_Ca_BS"/>
</dbReference>
<name>A0A3R6Y7Q4_9STRA</name>
<dbReference type="Pfam" id="PF13499">
    <property type="entry name" value="EF-hand_7"/>
    <property type="match status" value="3"/>
</dbReference>
<feature type="domain" description="EF-hand" evidence="3">
    <location>
        <begin position="896"/>
        <end position="931"/>
    </location>
</feature>
<feature type="region of interest" description="Disordered" evidence="2">
    <location>
        <begin position="323"/>
        <end position="344"/>
    </location>
</feature>
<proteinExistence type="predicted"/>
<dbReference type="PROSITE" id="PS00018">
    <property type="entry name" value="EF_HAND_1"/>
    <property type="match status" value="6"/>
</dbReference>
<feature type="domain" description="EF-hand" evidence="3">
    <location>
        <begin position="289"/>
        <end position="324"/>
    </location>
</feature>
<comment type="caution">
    <text evidence="4">The sequence shown here is derived from an EMBL/GenBank/DDBJ whole genome shotgun (WGS) entry which is preliminary data.</text>
</comment>
<dbReference type="VEuPathDB" id="FungiDB:H310_09027"/>
<dbReference type="PROSITE" id="PS50222">
    <property type="entry name" value="EF_HAND_2"/>
    <property type="match status" value="8"/>
</dbReference>
<sequence>MLKTLVKRALRKDASDEEDATSKSISVRTKARSSKRKQSQVLDTTVFHAITKAVVDRRRISSSELCQAFEKYDDNEVGLVTESSFAKGLVKIGIKLKPDQVESLADCFRRRTTKKGGVDIDYYAFVDFAIQERDSDILEQVGDKLRRAIVSYNKKTDRPWNAMDELRRLDKKDRGHILPDALRGFLESNRTLEFELSVKEVSAVVERFEFEDDRGNTIVDYEQFAKWLQPSMHVDLNELHTHVKRLFAKAQDECNVSLKAIFEEIDDDESGHITAKELKDALRNMGLPITDSQIKCLVDDYDVNGDGKIEYSEFTAAFAGKLPKNDSKHKQDDNEDTAEDTPAKTKVKDNPRALIPVATLTQIEKAVVRKNGQRISTKVLCELFEKYDSDERGVLDDATFIKCIGKLGVKLKSDQMKTLVECFRARPTTSTRSKSKTAGRDIVDYYAFADYATNIPDTNKLAAVGDKIRRAISRHEKNARDGAPAFNIGDELRAMDKKHRLWLPSDTVRAYLESSNSPVDFELTSKEVALVVGRFEFEFDTKGTVAVDYDQLATWLQPTLNMDVKQLNDRVSMLIQRAKKQHKLSLKEVFDEFDGDQSGSINRSEFKQAIQAMGLPLTEAQAYCLVDEYDTSGDGRIQYNEFSAAFATKSSADDSSDDGVAKKRKKNATTTKTSNAAASRLIPVAAEEAIAKAVRGKRKLSPSALCEAFERYDKEENGLVDEATFTKVMGKVGIKLKSDHLKRVTDCFRQGKFKKKTNPDIDYYGFVDYATNIPDTDKLAAVGDKMRQAIVQYNKTSSDQHPFNLLDHLQKLDKKTKGWLKPEVFQSFIESNRPIAFDLTEKEGQAIMERFRFDYDDRSSGVDYDQVAKWLQPTLHYNAKELHKHVCRLFAKAKKEFNMSLKEIFEEIDDDGSGHVTRMEFDDALLGMGLPLTGGQIKCLVDEYDLNGDGKIQYGEFAKAFSNPVDTSDDDVEDVHAQAKRKKVSKVKKTDALLTTATLDAIAQAVRGKRKISSTELCAVFEKYDKDESGLLDNAAFAKCVAKLGIKLTSDQGKAMADCFRTGEQIDYYGFVDFATSKQDPEKLSAVGDKMRRAIDKYNTTSEKPPFNIMNELRKLDKKERLRLRSSEFRGYLDANPVVAFDLSDKEVELVVSRFEFEYEDGAVGIDYEHFSKWLQPSLHMNVETLHAHVKALFRRATKQCNLSLKAIFDEIDDDGSGYITTFPA</sequence>
<dbReference type="AlphaFoldDB" id="A0A3R6Y7Q4"/>
<feature type="domain" description="EF-hand" evidence="3">
    <location>
        <begin position="581"/>
        <end position="616"/>
    </location>
</feature>
<dbReference type="Proteomes" id="UP000285060">
    <property type="component" value="Unassembled WGS sequence"/>
</dbReference>
<dbReference type="GO" id="GO:0005509">
    <property type="term" value="F:calcium ion binding"/>
    <property type="evidence" value="ECO:0007669"/>
    <property type="project" value="InterPro"/>
</dbReference>
<keyword evidence="1" id="KW-0106">Calcium</keyword>
<dbReference type="Gene3D" id="1.10.238.10">
    <property type="entry name" value="EF-hand"/>
    <property type="match status" value="6"/>
</dbReference>
<feature type="domain" description="EF-hand" evidence="3">
    <location>
        <begin position="253"/>
        <end position="288"/>
    </location>
</feature>
<dbReference type="SUPFAM" id="SSF47473">
    <property type="entry name" value="EF-hand"/>
    <property type="match status" value="5"/>
</dbReference>
<dbReference type="PANTHER" id="PTHR20875:SF0">
    <property type="entry name" value="GH12158P"/>
    <property type="match status" value="1"/>
</dbReference>
<gene>
    <name evidence="4" type="ORF">DYB32_005611</name>
</gene>
<dbReference type="PANTHER" id="PTHR20875">
    <property type="entry name" value="EF-HAND CALCIUM-BINDING DOMAIN-CONTAINING PROTEIN 6-RELATED"/>
    <property type="match status" value="1"/>
</dbReference>
<keyword evidence="5" id="KW-1185">Reference proteome</keyword>
<feature type="domain" description="EF-hand" evidence="3">
    <location>
        <begin position="932"/>
        <end position="967"/>
    </location>
</feature>
<evidence type="ECO:0000256" key="2">
    <source>
        <dbReference type="SAM" id="MobiDB-lite"/>
    </source>
</evidence>
<feature type="compositionally biased region" description="Basic and acidic residues" evidence="2">
    <location>
        <begin position="323"/>
        <end position="332"/>
    </location>
</feature>
<dbReference type="Pfam" id="PF13202">
    <property type="entry name" value="EF-hand_5"/>
    <property type="match status" value="1"/>
</dbReference>
<dbReference type="InterPro" id="IPR011992">
    <property type="entry name" value="EF-hand-dom_pair"/>
</dbReference>
<evidence type="ECO:0000259" key="3">
    <source>
        <dbReference type="PROSITE" id="PS50222"/>
    </source>
</evidence>
<feature type="domain" description="EF-hand" evidence="3">
    <location>
        <begin position="1012"/>
        <end position="1047"/>
    </location>
</feature>
<dbReference type="CDD" id="cd00051">
    <property type="entry name" value="EFh"/>
    <property type="match status" value="3"/>
</dbReference>
<evidence type="ECO:0000256" key="1">
    <source>
        <dbReference type="ARBA" id="ARBA00022837"/>
    </source>
</evidence>
<accession>A0A3R6Y7Q4</accession>
<organism evidence="4 5">
    <name type="scientific">Aphanomyces invadans</name>
    <dbReference type="NCBI Taxonomy" id="157072"/>
    <lineage>
        <taxon>Eukaryota</taxon>
        <taxon>Sar</taxon>
        <taxon>Stramenopiles</taxon>
        <taxon>Oomycota</taxon>
        <taxon>Saprolegniomycetes</taxon>
        <taxon>Saprolegniales</taxon>
        <taxon>Verrucalvaceae</taxon>
        <taxon>Aphanomyces</taxon>
    </lineage>
</organism>
<evidence type="ECO:0000313" key="4">
    <source>
        <dbReference type="EMBL" id="RHY28906.1"/>
    </source>
</evidence>
<feature type="domain" description="EF-hand" evidence="3">
    <location>
        <begin position="617"/>
        <end position="652"/>
    </location>
</feature>
<reference evidence="4 5" key="1">
    <citation type="submission" date="2018-08" db="EMBL/GenBank/DDBJ databases">
        <title>Aphanomyces genome sequencing and annotation.</title>
        <authorList>
            <person name="Minardi D."/>
            <person name="Oidtmann B."/>
            <person name="Van Der Giezen M."/>
            <person name="Studholme D.J."/>
        </authorList>
    </citation>
    <scope>NUCLEOTIDE SEQUENCE [LARGE SCALE GENOMIC DNA]</scope>
    <source>
        <strain evidence="4 5">NJM0002</strain>
    </source>
</reference>
<feature type="domain" description="EF-hand" evidence="3">
    <location>
        <begin position="700"/>
        <end position="735"/>
    </location>
</feature>
<dbReference type="SMART" id="SM00054">
    <property type="entry name" value="EFh"/>
    <property type="match status" value="10"/>
</dbReference>
<dbReference type="InterPro" id="IPR002048">
    <property type="entry name" value="EF_hand_dom"/>
</dbReference>
<dbReference type="InterPro" id="IPR052603">
    <property type="entry name" value="EFCB6"/>
</dbReference>
<protein>
    <recommendedName>
        <fullName evidence="3">EF-hand domain-containing protein</fullName>
    </recommendedName>
</protein>